<dbReference type="PRINTS" id="PR00781">
    <property type="entry name" value="LIPOSIGPTASE"/>
</dbReference>
<evidence type="ECO:0000256" key="9">
    <source>
        <dbReference type="HAMAP-Rule" id="MF_00161"/>
    </source>
</evidence>
<name>A0ABU9E8H5_9BACT</name>
<comment type="similarity">
    <text evidence="1 9 10">Belongs to the peptidase A8 family.</text>
</comment>
<comment type="caution">
    <text evidence="9">Lacks conserved residue(s) required for the propagation of feature annotation.</text>
</comment>
<dbReference type="HAMAP" id="MF_00161">
    <property type="entry name" value="LspA"/>
    <property type="match status" value="1"/>
</dbReference>
<accession>A0ABU9E8H5</accession>
<reference evidence="11 12" key="1">
    <citation type="submission" date="2024-02" db="EMBL/GenBank/DDBJ databases">
        <title>A novel Gemmatimonadota bacterium.</title>
        <authorList>
            <person name="Du Z.-J."/>
            <person name="Ye Y.-Q."/>
        </authorList>
    </citation>
    <scope>NUCLEOTIDE SEQUENCE [LARGE SCALE GENOMIC DNA]</scope>
    <source>
        <strain evidence="11 12">DH-20</strain>
    </source>
</reference>
<feature type="transmembrane region" description="Helical" evidence="9">
    <location>
        <begin position="68"/>
        <end position="85"/>
    </location>
</feature>
<evidence type="ECO:0000256" key="5">
    <source>
        <dbReference type="ARBA" id="ARBA00022750"/>
    </source>
</evidence>
<gene>
    <name evidence="9" type="primary">lspA</name>
    <name evidence="11" type="ORF">WI372_04590</name>
</gene>
<protein>
    <recommendedName>
        <fullName evidence="9">Lipoprotein signal peptidase</fullName>
        <ecNumber evidence="9">3.4.23.36</ecNumber>
    </recommendedName>
    <alternativeName>
        <fullName evidence="9">Prolipoprotein signal peptidase</fullName>
    </alternativeName>
    <alternativeName>
        <fullName evidence="9">Signal peptidase II</fullName>
        <shortName evidence="9">SPase II</shortName>
    </alternativeName>
</protein>
<evidence type="ECO:0000256" key="3">
    <source>
        <dbReference type="ARBA" id="ARBA00022670"/>
    </source>
</evidence>
<keyword evidence="4 9" id="KW-0812">Transmembrane</keyword>
<dbReference type="EC" id="3.4.23.36" evidence="9"/>
<keyword evidence="5 9" id="KW-0064">Aspartyl protease</keyword>
<evidence type="ECO:0000256" key="2">
    <source>
        <dbReference type="ARBA" id="ARBA00022475"/>
    </source>
</evidence>
<comment type="subcellular location">
    <subcellularLocation>
        <location evidence="9">Cell membrane</location>
        <topology evidence="9">Multi-pass membrane protein</topology>
    </subcellularLocation>
</comment>
<comment type="caution">
    <text evidence="11">The sequence shown here is derived from an EMBL/GenBank/DDBJ whole genome shotgun (WGS) entry which is preliminary data.</text>
</comment>
<keyword evidence="6 9" id="KW-0378">Hydrolase</keyword>
<evidence type="ECO:0000256" key="10">
    <source>
        <dbReference type="RuleBase" id="RU004181"/>
    </source>
</evidence>
<evidence type="ECO:0000256" key="6">
    <source>
        <dbReference type="ARBA" id="ARBA00022801"/>
    </source>
</evidence>
<feature type="active site" evidence="9">
    <location>
        <position position="140"/>
    </location>
</feature>
<dbReference type="Proteomes" id="UP001484239">
    <property type="component" value="Unassembled WGS sequence"/>
</dbReference>
<dbReference type="Pfam" id="PF01252">
    <property type="entry name" value="Peptidase_A8"/>
    <property type="match status" value="1"/>
</dbReference>
<dbReference type="RefSeq" id="WP_405275280.1">
    <property type="nucleotide sequence ID" value="NZ_CP144380.1"/>
</dbReference>
<comment type="function">
    <text evidence="9">This protein specifically catalyzes the removal of signal peptides from prolipoproteins.</text>
</comment>
<dbReference type="InterPro" id="IPR001872">
    <property type="entry name" value="Peptidase_A8"/>
</dbReference>
<keyword evidence="8 9" id="KW-0472">Membrane</keyword>
<dbReference type="PANTHER" id="PTHR33695">
    <property type="entry name" value="LIPOPROTEIN SIGNAL PEPTIDASE"/>
    <property type="match status" value="1"/>
</dbReference>
<evidence type="ECO:0000256" key="7">
    <source>
        <dbReference type="ARBA" id="ARBA00022989"/>
    </source>
</evidence>
<evidence type="ECO:0000256" key="1">
    <source>
        <dbReference type="ARBA" id="ARBA00006139"/>
    </source>
</evidence>
<dbReference type="PANTHER" id="PTHR33695:SF1">
    <property type="entry name" value="LIPOPROTEIN SIGNAL PEPTIDASE"/>
    <property type="match status" value="1"/>
</dbReference>
<feature type="active site" evidence="9">
    <location>
        <position position="122"/>
    </location>
</feature>
<keyword evidence="12" id="KW-1185">Reference proteome</keyword>
<dbReference type="GO" id="GO:0004190">
    <property type="term" value="F:aspartic-type endopeptidase activity"/>
    <property type="evidence" value="ECO:0007669"/>
    <property type="project" value="UniProtKB-EC"/>
</dbReference>
<keyword evidence="7 9" id="KW-1133">Transmembrane helix</keyword>
<dbReference type="EMBL" id="JBBHLI010000002">
    <property type="protein sequence ID" value="MEK9500245.1"/>
    <property type="molecule type" value="Genomic_DNA"/>
</dbReference>
<feature type="transmembrane region" description="Helical" evidence="9">
    <location>
        <begin position="134"/>
        <end position="155"/>
    </location>
</feature>
<organism evidence="11 12">
    <name type="scientific">Gaopeijia maritima</name>
    <dbReference type="NCBI Taxonomy" id="3119007"/>
    <lineage>
        <taxon>Bacteria</taxon>
        <taxon>Pseudomonadati</taxon>
        <taxon>Gemmatimonadota</taxon>
        <taxon>Longimicrobiia</taxon>
        <taxon>Gaopeijiales</taxon>
        <taxon>Gaopeijiaceae</taxon>
        <taxon>Gaopeijia</taxon>
    </lineage>
</organism>
<comment type="pathway">
    <text evidence="9">Protein modification; lipoprotein biosynthesis (signal peptide cleavage).</text>
</comment>
<comment type="catalytic activity">
    <reaction evidence="9">
        <text>Release of signal peptides from bacterial membrane prolipoproteins. Hydrolyzes -Xaa-Yaa-Zaa-|-(S,diacylglyceryl)Cys-, in which Xaa is hydrophobic (preferably Leu), and Yaa (Ala or Ser) and Zaa (Gly or Ala) have small, neutral side chains.</text>
        <dbReference type="EC" id="3.4.23.36"/>
    </reaction>
</comment>
<keyword evidence="2 9" id="KW-1003">Cell membrane</keyword>
<evidence type="ECO:0000313" key="12">
    <source>
        <dbReference type="Proteomes" id="UP001484239"/>
    </source>
</evidence>
<keyword evidence="3 9" id="KW-0645">Protease</keyword>
<evidence type="ECO:0000313" key="11">
    <source>
        <dbReference type="EMBL" id="MEK9500245.1"/>
    </source>
</evidence>
<sequence length="164" mass="17560">MASRPGTRVFWPLLLVVLLADCTTKSVAVEALSPPGEPHSVVGDVFRLTLVFNDRGAMGLPVGDGGRRALGVIGLLISGGLFFWYRRAGRGDRWIAVTSALLIAGAVGNAWQRIWSERGVVDFIDIGLGAHRFWTFNVADVALTAAAGMLFWIIARDPAAPESS</sequence>
<evidence type="ECO:0000256" key="8">
    <source>
        <dbReference type="ARBA" id="ARBA00023136"/>
    </source>
</evidence>
<evidence type="ECO:0000256" key="4">
    <source>
        <dbReference type="ARBA" id="ARBA00022692"/>
    </source>
</evidence>
<proteinExistence type="inferred from homology"/>